<feature type="non-terminal residue" evidence="1">
    <location>
        <position position="1"/>
    </location>
</feature>
<accession>A0A069PB00</accession>
<dbReference type="InterPro" id="IPR023214">
    <property type="entry name" value="HAD_sf"/>
</dbReference>
<protein>
    <submittedName>
        <fullName evidence="1">Haloacid dehalogenase</fullName>
    </submittedName>
</protein>
<name>A0A069PB00_9BURK</name>
<dbReference type="Proteomes" id="UP000027466">
    <property type="component" value="Unassembled WGS sequence"/>
</dbReference>
<dbReference type="STRING" id="60547.GCA_000751215_02992"/>
<evidence type="ECO:0000313" key="2">
    <source>
        <dbReference type="Proteomes" id="UP000027466"/>
    </source>
</evidence>
<dbReference type="InterPro" id="IPR036412">
    <property type="entry name" value="HAD-like_sf"/>
</dbReference>
<dbReference type="AlphaFoldDB" id="A0A069PB00"/>
<dbReference type="Gene3D" id="3.40.50.1000">
    <property type="entry name" value="HAD superfamily/HAD-like"/>
    <property type="match status" value="1"/>
</dbReference>
<reference evidence="1 2" key="1">
    <citation type="submission" date="2014-03" db="EMBL/GenBank/DDBJ databases">
        <title>Draft Genome Sequences of Four Burkholderia Strains.</title>
        <authorList>
            <person name="Liu X.Y."/>
            <person name="Li C.X."/>
            <person name="Xu J.H."/>
        </authorList>
    </citation>
    <scope>NUCLEOTIDE SEQUENCE [LARGE SCALE GENOMIC DNA]</scope>
    <source>
        <strain evidence="1 2">DSM 50014</strain>
    </source>
</reference>
<dbReference type="EMBL" id="JFHC01000133">
    <property type="protein sequence ID" value="KDR37833.1"/>
    <property type="molecule type" value="Genomic_DNA"/>
</dbReference>
<organism evidence="1 2">
    <name type="scientific">Caballeronia glathei</name>
    <dbReference type="NCBI Taxonomy" id="60547"/>
    <lineage>
        <taxon>Bacteria</taxon>
        <taxon>Pseudomonadati</taxon>
        <taxon>Pseudomonadota</taxon>
        <taxon>Betaproteobacteria</taxon>
        <taxon>Burkholderiales</taxon>
        <taxon>Burkholderiaceae</taxon>
        <taxon>Caballeronia</taxon>
    </lineage>
</organism>
<dbReference type="RefSeq" id="WP_035943072.1">
    <property type="nucleotide sequence ID" value="NZ_JFHC01000133.1"/>
</dbReference>
<gene>
    <name evidence="1" type="ORF">BG61_06850</name>
</gene>
<evidence type="ECO:0000313" key="1">
    <source>
        <dbReference type="EMBL" id="KDR37833.1"/>
    </source>
</evidence>
<proteinExistence type="predicted"/>
<dbReference type="CDD" id="cd01427">
    <property type="entry name" value="HAD_like"/>
    <property type="match status" value="1"/>
</dbReference>
<sequence length="237" mass="26133">IRFSGASSVLDDDKDQLTHLSQGDVAKLYLAAYTGMDESSFAQIAGAWMSTARNAHFKRRYVDLVYQPQLELLTFLRAQGFKTFLVSGGDVDFLRGFALKNYGITPDQVIGSTVQYAYTAENGKPTIQRLGTFGVINNGSQKAISIQLHIGLTPILAFGNADGDEPMLAMTAANKKPHLVLILHHDDGAREVAYDREESASFGRLNALLDEAASRHWQVVSMRRDFKTLFPSTPAFK</sequence>
<dbReference type="SUPFAM" id="SSF56784">
    <property type="entry name" value="HAD-like"/>
    <property type="match status" value="1"/>
</dbReference>
<keyword evidence="2" id="KW-1185">Reference proteome</keyword>
<dbReference type="Pfam" id="PF12710">
    <property type="entry name" value="HAD"/>
    <property type="match status" value="1"/>
</dbReference>
<comment type="caution">
    <text evidence="1">The sequence shown here is derived from an EMBL/GenBank/DDBJ whole genome shotgun (WGS) entry which is preliminary data.</text>
</comment>